<evidence type="ECO:0000313" key="1">
    <source>
        <dbReference type="EMBL" id="MBV7255813.1"/>
    </source>
</evidence>
<organism evidence="1 2">
    <name type="scientific">Pacificimonas pallii</name>
    <dbReference type="NCBI Taxonomy" id="2827236"/>
    <lineage>
        <taxon>Bacteria</taxon>
        <taxon>Pseudomonadati</taxon>
        <taxon>Pseudomonadota</taxon>
        <taxon>Alphaproteobacteria</taxon>
        <taxon>Sphingomonadales</taxon>
        <taxon>Sphingosinicellaceae</taxon>
        <taxon>Pacificimonas</taxon>
    </lineage>
</organism>
<comment type="caution">
    <text evidence="1">The sequence shown here is derived from an EMBL/GenBank/DDBJ whole genome shotgun (WGS) entry which is preliminary data.</text>
</comment>
<keyword evidence="2" id="KW-1185">Reference proteome</keyword>
<reference evidence="1 2" key="1">
    <citation type="submission" date="2021-04" db="EMBL/GenBank/DDBJ databases">
        <authorList>
            <person name="Pira H."/>
            <person name="Risdian C."/>
            <person name="Wink J."/>
        </authorList>
    </citation>
    <scope>NUCLEOTIDE SEQUENCE [LARGE SCALE GENOMIC DNA]</scope>
    <source>
        <strain evidence="1 2">WHA3</strain>
    </source>
</reference>
<accession>A0ABS6SCJ0</accession>
<protein>
    <submittedName>
        <fullName evidence="1">Uncharacterized protein</fullName>
    </submittedName>
</protein>
<gene>
    <name evidence="1" type="ORF">KCG44_03325</name>
</gene>
<dbReference type="Proteomes" id="UP000722336">
    <property type="component" value="Unassembled WGS sequence"/>
</dbReference>
<name>A0ABS6SCJ0_9SPHN</name>
<sequence>MLHKMLHKMLRSIFLGAPLNNAGIGYIMKPLLMTGEALDVPGGEEMNE</sequence>
<dbReference type="EMBL" id="JAGSPA010000001">
    <property type="protein sequence ID" value="MBV7255813.1"/>
    <property type="molecule type" value="Genomic_DNA"/>
</dbReference>
<evidence type="ECO:0000313" key="2">
    <source>
        <dbReference type="Proteomes" id="UP000722336"/>
    </source>
</evidence>
<proteinExistence type="predicted"/>
<dbReference type="RefSeq" id="WP_218444184.1">
    <property type="nucleotide sequence ID" value="NZ_JAGSPA010000001.1"/>
</dbReference>